<feature type="transmembrane region" description="Helical" evidence="1">
    <location>
        <begin position="691"/>
        <end position="710"/>
    </location>
</feature>
<evidence type="ECO:0000313" key="3">
    <source>
        <dbReference type="EMBL" id="TGL42247.1"/>
    </source>
</evidence>
<dbReference type="Proteomes" id="UP000297273">
    <property type="component" value="Unassembled WGS sequence"/>
</dbReference>
<dbReference type="RefSeq" id="WP_135645083.1">
    <property type="nucleotide sequence ID" value="NZ_RQER01000006.1"/>
</dbReference>
<reference evidence="3" key="1">
    <citation type="submission" date="2018-10" db="EMBL/GenBank/DDBJ databases">
        <authorList>
            <person name="Vincent A.T."/>
            <person name="Schiettekatte O."/>
            <person name="Bourhy P."/>
            <person name="Veyrier F.J."/>
            <person name="Picardeau M."/>
        </authorList>
    </citation>
    <scope>NUCLEOTIDE SEQUENCE</scope>
    <source>
        <strain evidence="3">201702690</strain>
    </source>
</reference>
<dbReference type="Gene3D" id="2.180.10.10">
    <property type="entry name" value="RHS repeat-associated core"/>
    <property type="match status" value="2"/>
</dbReference>
<gene>
    <name evidence="2" type="ORF">EHO57_10220</name>
    <name evidence="3" type="ORF">EHQ53_08650</name>
</gene>
<evidence type="ECO:0000313" key="2">
    <source>
        <dbReference type="EMBL" id="TGK01301.1"/>
    </source>
</evidence>
<comment type="caution">
    <text evidence="2">The sequence shown here is derived from an EMBL/GenBank/DDBJ whole genome shotgun (WGS) entry which is preliminary data.</text>
</comment>
<dbReference type="PANTHER" id="PTHR32305:SF15">
    <property type="entry name" value="PROTEIN RHSA-RELATED"/>
    <property type="match status" value="1"/>
</dbReference>
<sequence>MILKNFNLRNPTSQTYANGSKAQYSYDVLGRPTLVQGIGSQGETITHTYEYDGASAIGRLTRATDQLGTTDFGYDVRGNITTLQKHLTDEDLTFLIQKKYNLQNQIEEITYPDGSIAKNVYSEAGYLSGITLTPADGSGSDFPIVQYKANLENGNLQIQRLLGNGVLTNISYDPVQRRTVSLQTTKDSSIYESKAYGYDDKGNYNQIQDLVNPVRNQTFTYDTLNRLTSATGVYGTEAYQYSDSGKLLKKGNLNYTYGDSSHTNAVTQVSGNSMNYTYSYDASGNVINRNGLSLAYNPFQKLKSIQTDSGDTVAFDYDFTGTRIRKTSLNDGTKTISLGGLYEVILAPGKDPQHTLYFRGSDEDLVGQWSRPNATLITSAATPSSFLTTSQVALNTLVWNLEDTSIRGLKFLFLSPKSGLVILTGLLIVGLGFAFLSYQEGIWKATIKFATPALILSLANCDFTLPGGNGTPPWEDALPLIENGSGAGVPVTGFIFLHQDHLGSTTMATDGNGNRITGGDQAGASHVSYTPYGSIDQDDTFGPDVFRYKYTGQESDSETGLYYYKARYYDPAIGRFLQADDLMDGNNPNGMDVYMYTEGNPTSSIDPSGHSWVSSFFKRNGLGFLNFKIAVSGFMQRAFYLSSQRLSSFGLSINQYALTSLGQKGSAWDRSGQWLDRQVIDPMQHMTTQELIVAGIVFVAAAVAAYFIGPEAFTEIEVYGNAIVPGLGYIASTIGSIGLGILFEQAGMAFAETLGGTSKSSFNNIHYDHKAGVAMKEMGGNAATFGALLGSAYGEFESGEPLLKAGVESKEVTVFQIDINLEENFLTRILSPLNSLIRLEVRTILYYPVMSGVLPGEIKETIAECLLFSKDKDKQCHL</sequence>
<dbReference type="InterPro" id="IPR050708">
    <property type="entry name" value="T6SS_VgrG/RHS"/>
</dbReference>
<dbReference type="EMBL" id="RQER01000006">
    <property type="protein sequence ID" value="TGK01301.1"/>
    <property type="molecule type" value="Genomic_DNA"/>
</dbReference>
<dbReference type="PANTHER" id="PTHR32305">
    <property type="match status" value="1"/>
</dbReference>
<keyword evidence="1" id="KW-0472">Membrane</keyword>
<evidence type="ECO:0000313" key="5">
    <source>
        <dbReference type="Proteomes" id="UP000297946"/>
    </source>
</evidence>
<dbReference type="Proteomes" id="UP000297946">
    <property type="component" value="Unassembled WGS sequence"/>
</dbReference>
<dbReference type="OrthoDB" id="346172at2"/>
<keyword evidence="1" id="KW-1133">Transmembrane helix</keyword>
<protein>
    <recommendedName>
        <fullName evidence="6">RHS repeat-associated core domain-containing protein</fullName>
    </recommendedName>
</protein>
<evidence type="ECO:0000256" key="1">
    <source>
        <dbReference type="SAM" id="Phobius"/>
    </source>
</evidence>
<proteinExistence type="predicted"/>
<evidence type="ECO:0008006" key="6">
    <source>
        <dbReference type="Google" id="ProtNLM"/>
    </source>
</evidence>
<evidence type="ECO:0000313" key="4">
    <source>
        <dbReference type="Proteomes" id="UP000297273"/>
    </source>
</evidence>
<dbReference type="EMBL" id="RQGC01000004">
    <property type="protein sequence ID" value="TGL42247.1"/>
    <property type="molecule type" value="Genomic_DNA"/>
</dbReference>
<name>A0A5F1ZXD8_9LEPT</name>
<organism evidence="2 5">
    <name type="scientific">Leptospira langatensis</name>
    <dbReference type="NCBI Taxonomy" id="2484983"/>
    <lineage>
        <taxon>Bacteria</taxon>
        <taxon>Pseudomonadati</taxon>
        <taxon>Spirochaetota</taxon>
        <taxon>Spirochaetia</taxon>
        <taxon>Leptospirales</taxon>
        <taxon>Leptospiraceae</taxon>
        <taxon>Leptospira</taxon>
    </lineage>
</organism>
<dbReference type="NCBIfam" id="TIGR03696">
    <property type="entry name" value="Rhs_assc_core"/>
    <property type="match status" value="1"/>
</dbReference>
<keyword evidence="4" id="KW-1185">Reference proteome</keyword>
<dbReference type="InterPro" id="IPR022385">
    <property type="entry name" value="Rhs_assc_core"/>
</dbReference>
<feature type="transmembrane region" description="Helical" evidence="1">
    <location>
        <begin position="722"/>
        <end position="743"/>
    </location>
</feature>
<reference evidence="4 5" key="2">
    <citation type="journal article" date="2019" name="PLoS Negl. Trop. Dis.">
        <title>Revisiting the worldwide diversity of Leptospira species in the environment.</title>
        <authorList>
            <person name="Vincent A.T."/>
            <person name="Schiettekatte O."/>
            <person name="Bourhy P."/>
            <person name="Veyrier F.J."/>
            <person name="Picardeau M."/>
        </authorList>
    </citation>
    <scope>NUCLEOTIDE SEQUENCE [LARGE SCALE GENOMIC DNA]</scope>
    <source>
        <strain evidence="4">201702690</strain>
        <strain evidence="2 5">SSW18</strain>
    </source>
</reference>
<dbReference type="AlphaFoldDB" id="A0A5F1ZXD8"/>
<keyword evidence="1" id="KW-0812">Transmembrane</keyword>
<feature type="transmembrane region" description="Helical" evidence="1">
    <location>
        <begin position="419"/>
        <end position="438"/>
    </location>
</feature>
<accession>A0A5F1ZXD8</accession>